<evidence type="ECO:0000256" key="3">
    <source>
        <dbReference type="ARBA" id="ARBA00022741"/>
    </source>
</evidence>
<name>A0A5C8Z297_9GAMM</name>
<proteinExistence type="inferred from homology"/>
<organism evidence="6 7">
    <name type="scientific">Reinekea thalattae</name>
    <dbReference type="NCBI Taxonomy" id="2593301"/>
    <lineage>
        <taxon>Bacteria</taxon>
        <taxon>Pseudomonadati</taxon>
        <taxon>Pseudomonadota</taxon>
        <taxon>Gammaproteobacteria</taxon>
        <taxon>Oceanospirillales</taxon>
        <taxon>Saccharospirillaceae</taxon>
        <taxon>Reinekea</taxon>
    </lineage>
</organism>
<dbReference type="SUPFAM" id="SSF52540">
    <property type="entry name" value="P-loop containing nucleoside triphosphate hydrolases"/>
    <property type="match status" value="1"/>
</dbReference>
<evidence type="ECO:0000313" key="6">
    <source>
        <dbReference type="EMBL" id="TXR51351.1"/>
    </source>
</evidence>
<dbReference type="InterPro" id="IPR003593">
    <property type="entry name" value="AAA+_ATPase"/>
</dbReference>
<gene>
    <name evidence="6" type="ORF">FME95_12530</name>
</gene>
<dbReference type="SMART" id="SM00382">
    <property type="entry name" value="AAA"/>
    <property type="match status" value="1"/>
</dbReference>
<dbReference type="InterPro" id="IPR003439">
    <property type="entry name" value="ABC_transporter-like_ATP-bd"/>
</dbReference>
<dbReference type="AlphaFoldDB" id="A0A5C8Z297"/>
<dbReference type="PANTHER" id="PTHR42798">
    <property type="entry name" value="LIPOPROTEIN-RELEASING SYSTEM ATP-BINDING PROTEIN LOLD"/>
    <property type="match status" value="1"/>
</dbReference>
<dbReference type="InterPro" id="IPR027417">
    <property type="entry name" value="P-loop_NTPase"/>
</dbReference>
<dbReference type="InterPro" id="IPR017911">
    <property type="entry name" value="MacB-like_ATP-bd"/>
</dbReference>
<comment type="similarity">
    <text evidence="1">Belongs to the ABC transporter superfamily.</text>
</comment>
<dbReference type="Gene3D" id="3.40.50.300">
    <property type="entry name" value="P-loop containing nucleotide triphosphate hydrolases"/>
    <property type="match status" value="1"/>
</dbReference>
<keyword evidence="2" id="KW-0813">Transport</keyword>
<keyword evidence="3" id="KW-0547">Nucleotide-binding</keyword>
<dbReference type="Pfam" id="PF00005">
    <property type="entry name" value="ABC_tran"/>
    <property type="match status" value="1"/>
</dbReference>
<sequence length="231" mass="25191">MSAISIDALQHRWPGQSTPILSIDNLHINEGDRFFIQGASGSGKSTLLNILAGVLTPSTGQLSILGQNFSQLSASARDQFRADNIGYIFQQFNLLPYLSVIENVLLPCHASKARAQKATDQYGSPSKAAEYALDSLNIPKPLFHTSVMRLSVGQQQRVAAARALIGNPKIIIADEPTSALDQENVGHFMETLQQKCSDIQATLLFVSHDKQLSRFFDQQLSLTAPKQDAAL</sequence>
<dbReference type="EMBL" id="VKAD01000003">
    <property type="protein sequence ID" value="TXR51351.1"/>
    <property type="molecule type" value="Genomic_DNA"/>
</dbReference>
<keyword evidence="4 6" id="KW-0067">ATP-binding</keyword>
<dbReference type="CDD" id="cd03255">
    <property type="entry name" value="ABC_MJ0796_LolCDE_FtsE"/>
    <property type="match status" value="1"/>
</dbReference>
<dbReference type="PANTHER" id="PTHR42798:SF2">
    <property type="entry name" value="ABC TRANSPORTER ATP-BINDING PROTEIN MG467-RELATED"/>
    <property type="match status" value="1"/>
</dbReference>
<feature type="domain" description="ABC transporter" evidence="5">
    <location>
        <begin position="4"/>
        <end position="228"/>
    </location>
</feature>
<reference evidence="6 7" key="1">
    <citation type="submission" date="2019-07" db="EMBL/GenBank/DDBJ databases">
        <title>Reinekea sp. strain SSH23 genome sequencing and assembly.</title>
        <authorList>
            <person name="Kim I."/>
        </authorList>
    </citation>
    <scope>NUCLEOTIDE SEQUENCE [LARGE SCALE GENOMIC DNA]</scope>
    <source>
        <strain evidence="6 7">SSH23</strain>
    </source>
</reference>
<accession>A0A5C8Z297</accession>
<evidence type="ECO:0000259" key="5">
    <source>
        <dbReference type="PROSITE" id="PS50893"/>
    </source>
</evidence>
<dbReference type="GO" id="GO:0016887">
    <property type="term" value="F:ATP hydrolysis activity"/>
    <property type="evidence" value="ECO:0007669"/>
    <property type="project" value="InterPro"/>
</dbReference>
<dbReference type="PROSITE" id="PS50893">
    <property type="entry name" value="ABC_TRANSPORTER_2"/>
    <property type="match status" value="1"/>
</dbReference>
<evidence type="ECO:0000256" key="4">
    <source>
        <dbReference type="ARBA" id="ARBA00022840"/>
    </source>
</evidence>
<dbReference type="OrthoDB" id="9802264at2"/>
<dbReference type="RefSeq" id="WP_147714846.1">
    <property type="nucleotide sequence ID" value="NZ_VKAD01000003.1"/>
</dbReference>
<dbReference type="GO" id="GO:0005524">
    <property type="term" value="F:ATP binding"/>
    <property type="evidence" value="ECO:0007669"/>
    <property type="project" value="UniProtKB-KW"/>
</dbReference>
<protein>
    <submittedName>
        <fullName evidence="6">ABC transporter ATP-binding protein</fullName>
    </submittedName>
</protein>
<keyword evidence="7" id="KW-1185">Reference proteome</keyword>
<dbReference type="Proteomes" id="UP000321764">
    <property type="component" value="Unassembled WGS sequence"/>
</dbReference>
<evidence type="ECO:0000256" key="1">
    <source>
        <dbReference type="ARBA" id="ARBA00005417"/>
    </source>
</evidence>
<comment type="caution">
    <text evidence="6">The sequence shown here is derived from an EMBL/GenBank/DDBJ whole genome shotgun (WGS) entry which is preliminary data.</text>
</comment>
<evidence type="ECO:0000313" key="7">
    <source>
        <dbReference type="Proteomes" id="UP000321764"/>
    </source>
</evidence>
<evidence type="ECO:0000256" key="2">
    <source>
        <dbReference type="ARBA" id="ARBA00022448"/>
    </source>
</evidence>